<dbReference type="AlphaFoldDB" id="A0A8H3XLC8"/>
<gene>
    <name evidence="1" type="ORF">F8M41_025767</name>
</gene>
<sequence length="115" mass="12964">MHAVYSTLADITPADDIIPADNITLADDIKPADNITLANDSIPADITLDITPANTIFAQNNKNNQASYEFYTMQVKRVHEEILRNDETYQNKLVIHGSIHQRKLMFEPGDRIVII</sequence>
<proteinExistence type="predicted"/>
<comment type="caution">
    <text evidence="1">The sequence shown here is derived from an EMBL/GenBank/DDBJ whole genome shotgun (WGS) entry which is preliminary data.</text>
</comment>
<organism evidence="1 2">
    <name type="scientific">Gigaspora margarita</name>
    <dbReference type="NCBI Taxonomy" id="4874"/>
    <lineage>
        <taxon>Eukaryota</taxon>
        <taxon>Fungi</taxon>
        <taxon>Fungi incertae sedis</taxon>
        <taxon>Mucoromycota</taxon>
        <taxon>Glomeromycotina</taxon>
        <taxon>Glomeromycetes</taxon>
        <taxon>Diversisporales</taxon>
        <taxon>Gigasporaceae</taxon>
        <taxon>Gigaspora</taxon>
    </lineage>
</organism>
<dbReference type="EMBL" id="WTPW01000937">
    <property type="protein sequence ID" value="KAF0468747.1"/>
    <property type="molecule type" value="Genomic_DNA"/>
</dbReference>
<accession>A0A8H3XLC8</accession>
<name>A0A8H3XLC8_GIGMA</name>
<dbReference type="Proteomes" id="UP000439903">
    <property type="component" value="Unassembled WGS sequence"/>
</dbReference>
<protein>
    <submittedName>
        <fullName evidence="1">Uncharacterized protein</fullName>
    </submittedName>
</protein>
<evidence type="ECO:0000313" key="2">
    <source>
        <dbReference type="Proteomes" id="UP000439903"/>
    </source>
</evidence>
<keyword evidence="2" id="KW-1185">Reference proteome</keyword>
<reference evidence="1 2" key="1">
    <citation type="journal article" date="2019" name="Environ. Microbiol.">
        <title>At the nexus of three kingdoms: the genome of the mycorrhizal fungus Gigaspora margarita provides insights into plant, endobacterial and fungal interactions.</title>
        <authorList>
            <person name="Venice F."/>
            <person name="Ghignone S."/>
            <person name="Salvioli di Fossalunga A."/>
            <person name="Amselem J."/>
            <person name="Novero M."/>
            <person name="Xianan X."/>
            <person name="Sedzielewska Toro K."/>
            <person name="Morin E."/>
            <person name="Lipzen A."/>
            <person name="Grigoriev I.V."/>
            <person name="Henrissat B."/>
            <person name="Martin F.M."/>
            <person name="Bonfante P."/>
        </authorList>
    </citation>
    <scope>NUCLEOTIDE SEQUENCE [LARGE SCALE GENOMIC DNA]</scope>
    <source>
        <strain evidence="1 2">BEG34</strain>
    </source>
</reference>
<dbReference type="OrthoDB" id="2481384at2759"/>
<evidence type="ECO:0000313" key="1">
    <source>
        <dbReference type="EMBL" id="KAF0468747.1"/>
    </source>
</evidence>